<dbReference type="EMBL" id="JAMZNK010000002">
    <property type="protein sequence ID" value="MDA6068240.1"/>
    <property type="molecule type" value="Genomic_DNA"/>
</dbReference>
<organism evidence="1 2">
    <name type="scientific">Flavobacterium azizsancarii</name>
    <dbReference type="NCBI Taxonomy" id="2961580"/>
    <lineage>
        <taxon>Bacteria</taxon>
        <taxon>Pseudomonadati</taxon>
        <taxon>Bacteroidota</taxon>
        <taxon>Flavobacteriia</taxon>
        <taxon>Flavobacteriales</taxon>
        <taxon>Flavobacteriaceae</taxon>
        <taxon>Flavobacterium</taxon>
    </lineage>
</organism>
<protein>
    <recommendedName>
        <fullName evidence="3">Lipoprotein</fullName>
    </recommendedName>
</protein>
<dbReference type="Proteomes" id="UP001212170">
    <property type="component" value="Unassembled WGS sequence"/>
</dbReference>
<keyword evidence="2" id="KW-1185">Reference proteome</keyword>
<proteinExistence type="predicted"/>
<dbReference type="RefSeq" id="WP_271334118.1">
    <property type="nucleotide sequence ID" value="NZ_JAMZNK010000002.1"/>
</dbReference>
<evidence type="ECO:0008006" key="3">
    <source>
        <dbReference type="Google" id="ProtNLM"/>
    </source>
</evidence>
<evidence type="ECO:0000313" key="2">
    <source>
        <dbReference type="Proteomes" id="UP001212170"/>
    </source>
</evidence>
<name>A0ABT4W6N4_9FLAO</name>
<accession>A0ABT4W6N4</accession>
<evidence type="ECO:0000313" key="1">
    <source>
        <dbReference type="EMBL" id="MDA6068240.1"/>
    </source>
</evidence>
<comment type="caution">
    <text evidence="1">The sequence shown here is derived from an EMBL/GenBank/DDBJ whole genome shotgun (WGS) entry which is preliminary data.</text>
</comment>
<reference evidence="1 2" key="1">
    <citation type="journal article" date="2023" name="Chemosphere">
        <title>Whole genome analysis of Flavobacterium aziz-sancarii sp. nov., isolated from Ardley Island (Antarctica), revealed a rich resistome and bioremediation potential.</title>
        <authorList>
            <person name="Otur C."/>
            <person name="Okay S."/>
            <person name="Kurt-Kizildogan A."/>
        </authorList>
    </citation>
    <scope>NUCLEOTIDE SEQUENCE [LARGE SCALE GENOMIC DNA]</scope>
    <source>
        <strain evidence="1 2">AC</strain>
    </source>
</reference>
<sequence length="138" mass="15532">MAILSSCTQKSVNPISSISYSIENGGKGAASSSITISKDSTKYVWANYKETKTRSEATLPKTWNKIVGIINLEDFDQISSSERRIQYDGSDIVIVINDDKEHKLINGEQDSIHYSKIKPLKKMIEQEHKRLDSLALRL</sequence>
<gene>
    <name evidence="1" type="ORF">NJT12_01285</name>
</gene>